<dbReference type="SUPFAM" id="SSF52091">
    <property type="entry name" value="SpoIIaa-like"/>
    <property type="match status" value="1"/>
</dbReference>
<dbReference type="Gene3D" id="3.30.750.24">
    <property type="entry name" value="STAS domain"/>
    <property type="match status" value="1"/>
</dbReference>
<gene>
    <name evidence="2" type="ORF">SAMN04489716_9185</name>
</gene>
<protein>
    <submittedName>
        <fullName evidence="2">Anti-anti-sigma factor</fullName>
    </submittedName>
</protein>
<dbReference type="PANTHER" id="PTHR33495:SF2">
    <property type="entry name" value="ANTI-SIGMA FACTOR ANTAGONIST TM_1081-RELATED"/>
    <property type="match status" value="1"/>
</dbReference>
<dbReference type="PROSITE" id="PS50801">
    <property type="entry name" value="STAS"/>
    <property type="match status" value="1"/>
</dbReference>
<keyword evidence="3" id="KW-1185">Reference proteome</keyword>
<dbReference type="Proteomes" id="UP000198688">
    <property type="component" value="Chromosome I"/>
</dbReference>
<dbReference type="GO" id="GO:0043856">
    <property type="term" value="F:anti-sigma factor antagonist activity"/>
    <property type="evidence" value="ECO:0007669"/>
    <property type="project" value="TreeGrafter"/>
</dbReference>
<reference evidence="2 3" key="1">
    <citation type="submission" date="2016-10" db="EMBL/GenBank/DDBJ databases">
        <authorList>
            <person name="de Groot N.N."/>
        </authorList>
    </citation>
    <scope>NUCLEOTIDE SEQUENCE [LARGE SCALE GENOMIC DNA]</scope>
    <source>
        <strain evidence="2 3">DSM 43941</strain>
    </source>
</reference>
<proteinExistence type="predicted"/>
<dbReference type="RefSeq" id="WP_092555655.1">
    <property type="nucleotide sequence ID" value="NZ_BOMJ01000084.1"/>
</dbReference>
<evidence type="ECO:0000313" key="2">
    <source>
        <dbReference type="EMBL" id="SDT80397.1"/>
    </source>
</evidence>
<dbReference type="OrthoDB" id="4833278at2"/>
<dbReference type="CDD" id="cd07043">
    <property type="entry name" value="STAS_anti-anti-sigma_factors"/>
    <property type="match status" value="1"/>
</dbReference>
<dbReference type="PANTHER" id="PTHR33495">
    <property type="entry name" value="ANTI-SIGMA FACTOR ANTAGONIST TM_1081-RELATED-RELATED"/>
    <property type="match status" value="1"/>
</dbReference>
<accession>A0A1H2DCS7</accession>
<dbReference type="EMBL" id="LT629758">
    <property type="protein sequence ID" value="SDT80397.1"/>
    <property type="molecule type" value="Genomic_DNA"/>
</dbReference>
<evidence type="ECO:0000313" key="3">
    <source>
        <dbReference type="Proteomes" id="UP000198688"/>
    </source>
</evidence>
<dbReference type="AlphaFoldDB" id="A0A1H2DCS7"/>
<organism evidence="2 3">
    <name type="scientific">Actinoplanes derwentensis</name>
    <dbReference type="NCBI Taxonomy" id="113562"/>
    <lineage>
        <taxon>Bacteria</taxon>
        <taxon>Bacillati</taxon>
        <taxon>Actinomycetota</taxon>
        <taxon>Actinomycetes</taxon>
        <taxon>Micromonosporales</taxon>
        <taxon>Micromonosporaceae</taxon>
        <taxon>Actinoplanes</taxon>
    </lineage>
</organism>
<evidence type="ECO:0000259" key="1">
    <source>
        <dbReference type="PROSITE" id="PS50801"/>
    </source>
</evidence>
<dbReference type="Pfam" id="PF01740">
    <property type="entry name" value="STAS"/>
    <property type="match status" value="1"/>
</dbReference>
<dbReference type="InterPro" id="IPR036513">
    <property type="entry name" value="STAS_dom_sf"/>
</dbReference>
<dbReference type="InterPro" id="IPR002645">
    <property type="entry name" value="STAS_dom"/>
</dbReference>
<dbReference type="STRING" id="113562.SAMN04489716_9185"/>
<feature type="domain" description="STAS" evidence="1">
    <location>
        <begin position="24"/>
        <end position="119"/>
    </location>
</feature>
<name>A0A1H2DCS7_9ACTN</name>
<sequence>MTGIGATPAEDVFGRVIPRINGTVVELHGDLDLATIDMLQDCLTVGVERGGDMLVDLADVTLIDGAALSVLVRAGRVAQRRGQRVQLMAPSLFVRRILAAAELGEAFPVIDDPKTPAPT</sequence>